<evidence type="ECO:0000313" key="2">
    <source>
        <dbReference type="EMBL" id="TWG20989.1"/>
    </source>
</evidence>
<feature type="region of interest" description="Disordered" evidence="1">
    <location>
        <begin position="78"/>
        <end position="145"/>
    </location>
</feature>
<gene>
    <name evidence="2" type="ORF">FHX34_103518</name>
</gene>
<organism evidence="2 3">
    <name type="scientific">Actinoplanes teichomyceticus</name>
    <dbReference type="NCBI Taxonomy" id="1867"/>
    <lineage>
        <taxon>Bacteria</taxon>
        <taxon>Bacillati</taxon>
        <taxon>Actinomycetota</taxon>
        <taxon>Actinomycetes</taxon>
        <taxon>Micromonosporales</taxon>
        <taxon>Micromonosporaceae</taxon>
        <taxon>Actinoplanes</taxon>
    </lineage>
</organism>
<feature type="compositionally biased region" description="Basic and acidic residues" evidence="1">
    <location>
        <begin position="129"/>
        <end position="145"/>
    </location>
</feature>
<evidence type="ECO:0000256" key="1">
    <source>
        <dbReference type="SAM" id="MobiDB-lite"/>
    </source>
</evidence>
<evidence type="ECO:0000313" key="3">
    <source>
        <dbReference type="Proteomes" id="UP000320239"/>
    </source>
</evidence>
<name>A0A561WAV7_ACTTI</name>
<dbReference type="Proteomes" id="UP000320239">
    <property type="component" value="Unassembled WGS sequence"/>
</dbReference>
<protein>
    <submittedName>
        <fullName evidence="2">Uncharacterized protein</fullName>
    </submittedName>
</protein>
<dbReference type="OrthoDB" id="3405927at2"/>
<keyword evidence="3" id="KW-1185">Reference proteome</keyword>
<proteinExistence type="predicted"/>
<dbReference type="EMBL" id="VIWY01000003">
    <property type="protein sequence ID" value="TWG20989.1"/>
    <property type="molecule type" value="Genomic_DNA"/>
</dbReference>
<sequence length="145" mass="16135">MADRPSPDELASIAIQLVSRVRDEKSEANGAWLREVLPDPEDRFRLCFVLAAAIPDDRPWLTLTAWTVPREHPVDVDREALDEGPALRPATASAPWGRGPMPVEPCGTPAAARRHRRKNEDLCDPCIQAERDQARPSNRAERNAA</sequence>
<comment type="caution">
    <text evidence="2">The sequence shown here is derived from an EMBL/GenBank/DDBJ whole genome shotgun (WGS) entry which is preliminary data.</text>
</comment>
<accession>A0A561WAV7</accession>
<reference evidence="2 3" key="1">
    <citation type="submission" date="2019-06" db="EMBL/GenBank/DDBJ databases">
        <title>Sequencing the genomes of 1000 actinobacteria strains.</title>
        <authorList>
            <person name="Klenk H.-P."/>
        </authorList>
    </citation>
    <scope>NUCLEOTIDE SEQUENCE [LARGE SCALE GENOMIC DNA]</scope>
    <source>
        <strain evidence="2 3">DSM 43866</strain>
    </source>
</reference>
<dbReference type="AlphaFoldDB" id="A0A561WAV7"/>
<dbReference type="RefSeq" id="WP_122982363.1">
    <property type="nucleotide sequence ID" value="NZ_BOMX01000113.1"/>
</dbReference>